<feature type="domain" description="B box-type" evidence="4">
    <location>
        <begin position="28"/>
        <end position="69"/>
    </location>
</feature>
<keyword evidence="1 3" id="KW-0479">Metal-binding</keyword>
<evidence type="ECO:0000256" key="1">
    <source>
        <dbReference type="ARBA" id="ARBA00022771"/>
    </source>
</evidence>
<dbReference type="PROSITE" id="PS50119">
    <property type="entry name" value="ZF_BBOX"/>
    <property type="match status" value="1"/>
</dbReference>
<dbReference type="PANTHER" id="PTHR24103">
    <property type="entry name" value="E3 UBIQUITIN-PROTEIN LIGASE TRIM"/>
    <property type="match status" value="1"/>
</dbReference>
<dbReference type="Pfam" id="PF00643">
    <property type="entry name" value="zf-B_box"/>
    <property type="match status" value="1"/>
</dbReference>
<evidence type="ECO:0000256" key="3">
    <source>
        <dbReference type="PROSITE-ProRule" id="PRU00024"/>
    </source>
</evidence>
<sequence>MASLVENIWRMKVDEERPPREDRPLEQNAEKLCGLRLGKLHYYCMDDQQILCVMCRESQEHRHHAAVLLEKAAQPFRVRILLDPGFLLIAKKVLLRCLRDKGKILNHLKILKGDRDRIEKFQSTGEDELEALLTKFRNHRQDTMSVFEQGRQFLREREQCLLELLEGIEQELAEGRNSYVTKGSEEVLRLGALISELEKKAQQPAIELLQTGGHRNSGKDQGVVREGFEEEEVLNVGLEKNAKIWISRKEELTMTLTLTAFNHTHVSCRSFEQRIKGKNVILHSRYPGMCRTVGI</sequence>
<dbReference type="InterPro" id="IPR000315">
    <property type="entry name" value="Znf_B-box"/>
</dbReference>
<dbReference type="SMART" id="SM00336">
    <property type="entry name" value="BBOX"/>
    <property type="match status" value="1"/>
</dbReference>
<keyword evidence="1 3" id="KW-0863">Zinc-finger</keyword>
<dbReference type="GO" id="GO:0008270">
    <property type="term" value="F:zinc ion binding"/>
    <property type="evidence" value="ECO:0007669"/>
    <property type="project" value="UniProtKB-KW"/>
</dbReference>
<proteinExistence type="predicted"/>
<dbReference type="InParanoid" id="D2I8F6"/>
<evidence type="ECO:0000313" key="5">
    <source>
        <dbReference type="EMBL" id="EFB27978.1"/>
    </source>
</evidence>
<name>D2I8F6_AILME</name>
<evidence type="ECO:0000259" key="4">
    <source>
        <dbReference type="PROSITE" id="PS50119"/>
    </source>
</evidence>
<dbReference type="InterPro" id="IPR050143">
    <property type="entry name" value="TRIM/RBCC"/>
</dbReference>
<keyword evidence="2" id="KW-0862">Zinc</keyword>
<organism evidence="5">
    <name type="scientific">Ailuropoda melanoleuca</name>
    <name type="common">Giant panda</name>
    <dbReference type="NCBI Taxonomy" id="9646"/>
    <lineage>
        <taxon>Eukaryota</taxon>
        <taxon>Metazoa</taxon>
        <taxon>Chordata</taxon>
        <taxon>Craniata</taxon>
        <taxon>Vertebrata</taxon>
        <taxon>Euteleostomi</taxon>
        <taxon>Mammalia</taxon>
        <taxon>Eutheria</taxon>
        <taxon>Laurasiatheria</taxon>
        <taxon>Carnivora</taxon>
        <taxon>Caniformia</taxon>
        <taxon>Ursidae</taxon>
        <taxon>Ailuropoda</taxon>
    </lineage>
</organism>
<reference evidence="5" key="1">
    <citation type="journal article" date="2010" name="Nature">
        <title>The sequence and de novo assembly of the giant panda genome.</title>
        <authorList>
            <person name="Li R."/>
            <person name="Fan W."/>
            <person name="Tian G."/>
            <person name="Zhu H."/>
            <person name="He L."/>
            <person name="Cai J."/>
            <person name="Huang Q."/>
            <person name="Cai Q."/>
            <person name="Li B."/>
            <person name="Bai Y."/>
            <person name="Zhang Z."/>
            <person name="Zhang Y."/>
            <person name="Wang W."/>
            <person name="Li J."/>
            <person name="Wei F."/>
            <person name="Li H."/>
            <person name="Jian M."/>
            <person name="Li J."/>
            <person name="Zhang Z."/>
            <person name="Nielsen R."/>
            <person name="Li D."/>
            <person name="Gu W."/>
            <person name="Yang Z."/>
            <person name="Xuan Z."/>
            <person name="Ryder O.A."/>
            <person name="Leung F.C."/>
            <person name="Zhou Y."/>
            <person name="Cao J."/>
            <person name="Sun X."/>
            <person name="Fu Y."/>
            <person name="Fang X."/>
            <person name="Guo X."/>
            <person name="Wang B."/>
            <person name="Hou R."/>
            <person name="Shen F."/>
            <person name="Mu B."/>
            <person name="Ni P."/>
            <person name="Lin R."/>
            <person name="Qian W."/>
            <person name="Wang G."/>
            <person name="Yu C."/>
            <person name="Nie W."/>
            <person name="Wang J."/>
            <person name="Wu Z."/>
            <person name="Liang H."/>
            <person name="Min J."/>
            <person name="Wu Q."/>
            <person name="Cheng S."/>
            <person name="Ruan J."/>
            <person name="Wang M."/>
            <person name="Shi Z."/>
            <person name="Wen M."/>
            <person name="Liu B."/>
            <person name="Ren X."/>
            <person name="Zheng H."/>
            <person name="Dong D."/>
            <person name="Cook K."/>
            <person name="Shan G."/>
            <person name="Zhang H."/>
            <person name="Kosiol C."/>
            <person name="Xie X."/>
            <person name="Lu Z."/>
            <person name="Zheng H."/>
            <person name="Li Y."/>
            <person name="Steiner C.C."/>
            <person name="Lam T.T."/>
            <person name="Lin S."/>
            <person name="Zhang Q."/>
            <person name="Li G."/>
            <person name="Tian J."/>
            <person name="Gong T."/>
            <person name="Liu H."/>
            <person name="Zhang D."/>
            <person name="Fang L."/>
            <person name="Ye C."/>
            <person name="Zhang J."/>
            <person name="Hu W."/>
            <person name="Xu A."/>
            <person name="Ren Y."/>
            <person name="Zhang G."/>
            <person name="Bruford M.W."/>
            <person name="Li Q."/>
            <person name="Ma L."/>
            <person name="Guo Y."/>
            <person name="An N."/>
            <person name="Hu Y."/>
            <person name="Zheng Y."/>
            <person name="Shi Y."/>
            <person name="Li Z."/>
            <person name="Liu Q."/>
            <person name="Chen Y."/>
            <person name="Zhao J."/>
            <person name="Qu N."/>
            <person name="Zhao S."/>
            <person name="Tian F."/>
            <person name="Wang X."/>
            <person name="Wang H."/>
            <person name="Xu L."/>
            <person name="Liu X."/>
            <person name="Vinar T."/>
            <person name="Wang Y."/>
            <person name="Lam T.W."/>
            <person name="Yiu S.M."/>
            <person name="Liu S."/>
            <person name="Zhang H."/>
            <person name="Li D."/>
            <person name="Huang Y."/>
            <person name="Wang X."/>
            <person name="Yang G."/>
            <person name="Jiang Z."/>
            <person name="Wang J."/>
            <person name="Qin N."/>
            <person name="Li L."/>
            <person name="Li J."/>
            <person name="Bolund L."/>
            <person name="Kristiansen K."/>
            <person name="Wong G.K."/>
            <person name="Olson M."/>
            <person name="Zhang X."/>
            <person name="Li S."/>
            <person name="Yang H."/>
            <person name="Wang J."/>
            <person name="Wang J."/>
        </authorList>
    </citation>
    <scope>NUCLEOTIDE SEQUENCE [LARGE SCALE GENOMIC DNA]</scope>
</reference>
<dbReference type="EMBL" id="GL196450">
    <property type="protein sequence ID" value="EFB27978.1"/>
    <property type="molecule type" value="Genomic_DNA"/>
</dbReference>
<dbReference type="Gene3D" id="3.30.160.60">
    <property type="entry name" value="Classic Zinc Finger"/>
    <property type="match status" value="1"/>
</dbReference>
<evidence type="ECO:0000256" key="2">
    <source>
        <dbReference type="ARBA" id="ARBA00022833"/>
    </source>
</evidence>
<gene>
    <name evidence="5" type="ORF">PANDA_022360</name>
</gene>
<accession>D2I8F6</accession>
<protein>
    <recommendedName>
        <fullName evidence="4">B box-type domain-containing protein</fullName>
    </recommendedName>
</protein>
<dbReference type="AlphaFoldDB" id="D2I8F6"/>
<dbReference type="SUPFAM" id="SSF57845">
    <property type="entry name" value="B-box zinc-binding domain"/>
    <property type="match status" value="1"/>
</dbReference>